<dbReference type="PANTHER" id="PTHR40465">
    <property type="entry name" value="CHROMOSOME 1, WHOLE GENOME SHOTGUN SEQUENCE"/>
    <property type="match status" value="1"/>
</dbReference>
<feature type="transmembrane region" description="Helical" evidence="1">
    <location>
        <begin position="77"/>
        <end position="99"/>
    </location>
</feature>
<dbReference type="OrthoDB" id="2681808at2759"/>
<dbReference type="Proteomes" id="UP000053820">
    <property type="component" value="Unassembled WGS sequence"/>
</dbReference>
<feature type="transmembrane region" description="Helical" evidence="1">
    <location>
        <begin position="155"/>
        <end position="176"/>
    </location>
</feature>
<protein>
    <recommendedName>
        <fullName evidence="2">DUF6534 domain-containing protein</fullName>
    </recommendedName>
</protein>
<keyword evidence="1" id="KW-1133">Transmembrane helix</keyword>
<dbReference type="InterPro" id="IPR045339">
    <property type="entry name" value="DUF6534"/>
</dbReference>
<evidence type="ECO:0000256" key="1">
    <source>
        <dbReference type="SAM" id="Phobius"/>
    </source>
</evidence>
<accession>A0A0C9WB58</accession>
<evidence type="ECO:0000313" key="5">
    <source>
        <dbReference type="Proteomes" id="UP000053820"/>
    </source>
</evidence>
<feature type="transmembrane region" description="Helical" evidence="1">
    <location>
        <begin position="44"/>
        <end position="65"/>
    </location>
</feature>
<evidence type="ECO:0000313" key="4">
    <source>
        <dbReference type="EMBL" id="KIJ60917.1"/>
    </source>
</evidence>
<feature type="transmembrane region" description="Helical" evidence="1">
    <location>
        <begin position="269"/>
        <end position="293"/>
    </location>
</feature>
<dbReference type="EMBL" id="KN839867">
    <property type="protein sequence ID" value="KIJ60916.1"/>
    <property type="molecule type" value="Genomic_DNA"/>
</dbReference>
<proteinExistence type="predicted"/>
<reference evidence="3 5" key="1">
    <citation type="submission" date="2014-04" db="EMBL/GenBank/DDBJ databases">
        <title>Evolutionary Origins and Diversification of the Mycorrhizal Mutualists.</title>
        <authorList>
            <consortium name="DOE Joint Genome Institute"/>
            <consortium name="Mycorrhizal Genomics Consortium"/>
            <person name="Kohler A."/>
            <person name="Kuo A."/>
            <person name="Nagy L.G."/>
            <person name="Floudas D."/>
            <person name="Copeland A."/>
            <person name="Barry K.W."/>
            <person name="Cichocki N."/>
            <person name="Veneault-Fourrey C."/>
            <person name="LaButti K."/>
            <person name="Lindquist E.A."/>
            <person name="Lipzen A."/>
            <person name="Lundell T."/>
            <person name="Morin E."/>
            <person name="Murat C."/>
            <person name="Riley R."/>
            <person name="Ohm R."/>
            <person name="Sun H."/>
            <person name="Tunlid A."/>
            <person name="Henrissat B."/>
            <person name="Grigoriev I.V."/>
            <person name="Hibbett D.S."/>
            <person name="Martin F."/>
        </authorList>
    </citation>
    <scope>NUCLEOTIDE SEQUENCE [LARGE SCALE GENOMIC DNA]</scope>
    <source>
        <strain evidence="3 5">MD-312</strain>
    </source>
</reference>
<feature type="transmembrane region" description="Helical" evidence="1">
    <location>
        <begin position="128"/>
        <end position="148"/>
    </location>
</feature>
<feature type="domain" description="DUF6534" evidence="2">
    <location>
        <begin position="205"/>
        <end position="290"/>
    </location>
</feature>
<dbReference type="EMBL" id="KN839867">
    <property type="protein sequence ID" value="KIJ60917.1"/>
    <property type="molecule type" value="Genomic_DNA"/>
</dbReference>
<keyword evidence="1" id="KW-0812">Transmembrane</keyword>
<feature type="transmembrane region" description="Helical" evidence="1">
    <location>
        <begin position="240"/>
        <end position="263"/>
    </location>
</feature>
<organism evidence="3 5">
    <name type="scientific">Hydnomerulius pinastri MD-312</name>
    <dbReference type="NCBI Taxonomy" id="994086"/>
    <lineage>
        <taxon>Eukaryota</taxon>
        <taxon>Fungi</taxon>
        <taxon>Dikarya</taxon>
        <taxon>Basidiomycota</taxon>
        <taxon>Agaricomycotina</taxon>
        <taxon>Agaricomycetes</taxon>
        <taxon>Agaricomycetidae</taxon>
        <taxon>Boletales</taxon>
        <taxon>Boletales incertae sedis</taxon>
        <taxon>Leucogyrophana</taxon>
    </lineage>
</organism>
<sequence>MEGYPAVMYQTVMGDPEPYSGCKLVVSFSRPKPSRIWCSNGPFVVGYTLCFSLMGALVVQSFVYFTRFPDDRAAMKALVLVILLLESLITAFVLHGFWISSTYEVEGPYALIIGTLSMVSDVWSFRSLAPLSGLVTTLTHGFFCWRIWVLRRSLLIPILVMMLSLLQLASVTYLGFTTGLLPVDLLTVNNYFVPSPFIGTWLGSSLICDLTITIYMTLSLRKSRPQFQNTRLFLTMLTRLTIETGLVTTIAALVELILGIVYFDTLYHVAIFYTISKLYANCLLCVLNFRLVLRNPSDGHKAITVWDASRSHLQPAQPHSGESHVMQILADVQTDGEAGVYPDGSQKRRVGLDVDDATANNQHYLFMSAA</sequence>
<name>A0A0C9WB58_9AGAM</name>
<dbReference type="PANTHER" id="PTHR40465:SF1">
    <property type="entry name" value="DUF6534 DOMAIN-CONTAINING PROTEIN"/>
    <property type="match status" value="1"/>
</dbReference>
<gene>
    <name evidence="3" type="ORF">HYDPIDRAFT_31794</name>
    <name evidence="4" type="ORF">HYDPIDRAFT_31795</name>
</gene>
<feature type="transmembrane region" description="Helical" evidence="1">
    <location>
        <begin position="196"/>
        <end position="220"/>
    </location>
</feature>
<evidence type="ECO:0000259" key="2">
    <source>
        <dbReference type="Pfam" id="PF20152"/>
    </source>
</evidence>
<dbReference type="HOGENOM" id="CLU_046025_2_1_1"/>
<keyword evidence="1" id="KW-0472">Membrane</keyword>
<evidence type="ECO:0000313" key="3">
    <source>
        <dbReference type="EMBL" id="KIJ60916.1"/>
    </source>
</evidence>
<dbReference type="AlphaFoldDB" id="A0A0C9WB58"/>
<keyword evidence="5" id="KW-1185">Reference proteome</keyword>
<dbReference type="Pfam" id="PF20152">
    <property type="entry name" value="DUF6534"/>
    <property type="match status" value="1"/>
</dbReference>